<dbReference type="EMBL" id="VOKX01000070">
    <property type="protein sequence ID" value="KAB7839629.1"/>
    <property type="molecule type" value="Genomic_DNA"/>
</dbReference>
<dbReference type="OrthoDB" id="4195711at2"/>
<accession>A0A5N5W5T0</accession>
<comment type="caution">
    <text evidence="1">The sequence shown here is derived from an EMBL/GenBank/DDBJ whole genome shotgun (WGS) entry which is preliminary data.</text>
</comment>
<evidence type="ECO:0000313" key="1">
    <source>
        <dbReference type="EMBL" id="KAB7839629.1"/>
    </source>
</evidence>
<dbReference type="GO" id="GO:0017148">
    <property type="term" value="P:negative regulation of translation"/>
    <property type="evidence" value="ECO:0007669"/>
    <property type="project" value="InterPro"/>
</dbReference>
<proteinExistence type="predicted"/>
<evidence type="ECO:0000313" key="2">
    <source>
        <dbReference type="Proteomes" id="UP000327000"/>
    </source>
</evidence>
<organism evidence="1 2">
    <name type="scientific">Streptomyces mobaraensis</name>
    <name type="common">Streptoverticillium mobaraense</name>
    <dbReference type="NCBI Taxonomy" id="35621"/>
    <lineage>
        <taxon>Bacteria</taxon>
        <taxon>Bacillati</taxon>
        <taxon>Actinomycetota</taxon>
        <taxon>Actinomycetes</taxon>
        <taxon>Kitasatosporales</taxon>
        <taxon>Streptomycetaceae</taxon>
        <taxon>Streptomyces</taxon>
    </lineage>
</organism>
<gene>
    <name evidence="1" type="ORF">FRZ00_22170</name>
</gene>
<dbReference type="Gene3D" id="3.40.420.10">
    <property type="entry name" value="Ricin (A subunit), domain 1"/>
    <property type="match status" value="1"/>
</dbReference>
<dbReference type="InterPro" id="IPR016138">
    <property type="entry name" value="Ribosome_inactivat_prot_sub1"/>
</dbReference>
<dbReference type="Proteomes" id="UP000327000">
    <property type="component" value="Unassembled WGS sequence"/>
</dbReference>
<dbReference type="PRINTS" id="PR00396">
    <property type="entry name" value="SHIGARICIN"/>
</dbReference>
<dbReference type="GO" id="GO:0030598">
    <property type="term" value="F:rRNA N-glycosylase activity"/>
    <property type="evidence" value="ECO:0007669"/>
    <property type="project" value="InterPro"/>
</dbReference>
<dbReference type="InterPro" id="IPR001574">
    <property type="entry name" value="Ribosome_inactivat_prot"/>
</dbReference>
<dbReference type="InterPro" id="IPR036041">
    <property type="entry name" value="Ribosome-inact_prot_sf"/>
</dbReference>
<protein>
    <submittedName>
        <fullName evidence="1">Uncharacterized protein</fullName>
    </submittedName>
</protein>
<reference evidence="1 2" key="1">
    <citation type="journal article" date="2019" name="Microb. Cell Fact.">
        <title>Exploring novel herbicidin analogues by transcriptional regulator overexpression and MS/MS molecular networking.</title>
        <authorList>
            <person name="Shi Y."/>
            <person name="Gu R."/>
            <person name="Li Y."/>
            <person name="Wang X."/>
            <person name="Ren W."/>
            <person name="Li X."/>
            <person name="Wang L."/>
            <person name="Xie Y."/>
            <person name="Hong B."/>
        </authorList>
    </citation>
    <scope>NUCLEOTIDE SEQUENCE [LARGE SCALE GENOMIC DNA]</scope>
    <source>
        <strain evidence="1 2">US-43</strain>
    </source>
</reference>
<keyword evidence="2" id="KW-1185">Reference proteome</keyword>
<dbReference type="InterPro" id="IPR017989">
    <property type="entry name" value="Ribosome_inactivat_1/2"/>
</dbReference>
<sequence>MHPIGAVRHVGRRLGTLLLALLATCTLVTVGTRPAHAETTEQYLRLTWDLTNLDAEGAGQEREDRYRRFVNQLREAAASPMAGVDTEDMFDTPRGTRTNRVVEVSIWTVNGRGERGIHHILYFSLDDMYLRGFTINSVNYQFRDDSYAFPLADQVRRARNLPTAPLFHQIYEGNYNELDGQTTRGRMPYTARAMRDRLRELGNFTYDSRYNYRRQLAYIIGATAEAARFGWIRNRIAAVLNHGYDSSDGSYPDSLGDFGVGLQTQWSALSRVAHRTTGGGTSNPVYVDGRAYSNISQIRLGTGGVPPLVPFLALRFHKP</sequence>
<dbReference type="SUPFAM" id="SSF56371">
    <property type="entry name" value="Ribosome inactivating proteins (RIP)"/>
    <property type="match status" value="1"/>
</dbReference>
<name>A0A5N5W5T0_STRMB</name>
<dbReference type="AlphaFoldDB" id="A0A5N5W5T0"/>
<dbReference type="Pfam" id="PF00161">
    <property type="entry name" value="RIP"/>
    <property type="match status" value="1"/>
</dbReference>